<keyword evidence="7 9" id="KW-1133">Transmembrane helix</keyword>
<evidence type="ECO:0000256" key="8">
    <source>
        <dbReference type="ARBA" id="ARBA00023136"/>
    </source>
</evidence>
<dbReference type="GO" id="GO:0008250">
    <property type="term" value="C:oligosaccharyltransferase complex"/>
    <property type="evidence" value="ECO:0007669"/>
    <property type="project" value="TreeGrafter"/>
</dbReference>
<evidence type="ECO:0000313" key="10">
    <source>
        <dbReference type="EMBL" id="KAF1989250.1"/>
    </source>
</evidence>
<feature type="transmembrane region" description="Helical" evidence="9">
    <location>
        <begin position="6"/>
        <end position="28"/>
    </location>
</feature>
<keyword evidence="6" id="KW-0735">Signal-anchor</keyword>
<dbReference type="AlphaFoldDB" id="A0A6G1H8A1"/>
<comment type="subcellular location">
    <subcellularLocation>
        <location evidence="1">Endoplasmic reticulum membrane</location>
        <topology evidence="1">Single-pass type III membrane protein</topology>
    </subcellularLocation>
</comment>
<evidence type="ECO:0000256" key="1">
    <source>
        <dbReference type="ARBA" id="ARBA00004643"/>
    </source>
</evidence>
<evidence type="ECO:0000256" key="5">
    <source>
        <dbReference type="ARBA" id="ARBA00022824"/>
    </source>
</evidence>
<keyword evidence="8 9" id="KW-0472">Membrane</keyword>
<dbReference type="InterPro" id="IPR018943">
    <property type="entry name" value="Oligosaccaryltransferase"/>
</dbReference>
<dbReference type="PANTHER" id="PTHR48164">
    <property type="entry name" value="DOLICHYL-DIPHOSPHOOLIGOSACCHARIDE--PROTEIN GLYCOSYLTRANSFERASE SUBUNIT 4"/>
    <property type="match status" value="1"/>
</dbReference>
<keyword evidence="4 9" id="KW-0812">Transmembrane</keyword>
<evidence type="ECO:0000256" key="3">
    <source>
        <dbReference type="ARBA" id="ARBA00017662"/>
    </source>
</evidence>
<evidence type="ECO:0000256" key="9">
    <source>
        <dbReference type="SAM" id="Phobius"/>
    </source>
</evidence>
<dbReference type="Proteomes" id="UP000800041">
    <property type="component" value="Unassembled WGS sequence"/>
</dbReference>
<dbReference type="InterPro" id="IPR036330">
    <property type="entry name" value="Ost4p_sf"/>
</dbReference>
<sequence>MISDTSLYTLALFLGSTAMLLIVGYHFLEINAKDSDVLSEDRKRDAGAVPGKVRS</sequence>
<dbReference type="PANTHER" id="PTHR48164:SF1">
    <property type="entry name" value="DOLICHYL-DIPHOSPHOOLIGOSACCHARIDE--PROTEIN GLYCOSYLTRANSFERASE SUBUNIT 4"/>
    <property type="match status" value="1"/>
</dbReference>
<keyword evidence="5" id="KW-0256">Endoplasmic reticulum</keyword>
<name>A0A6G1H8A1_9PEZI</name>
<evidence type="ECO:0000313" key="11">
    <source>
        <dbReference type="Proteomes" id="UP000800041"/>
    </source>
</evidence>
<dbReference type="InterPro" id="IPR051307">
    <property type="entry name" value="OST4"/>
</dbReference>
<evidence type="ECO:0000256" key="6">
    <source>
        <dbReference type="ARBA" id="ARBA00022968"/>
    </source>
</evidence>
<evidence type="ECO:0000256" key="2">
    <source>
        <dbReference type="ARBA" id="ARBA00007685"/>
    </source>
</evidence>
<evidence type="ECO:0000256" key="7">
    <source>
        <dbReference type="ARBA" id="ARBA00022989"/>
    </source>
</evidence>
<dbReference type="Pfam" id="PF10215">
    <property type="entry name" value="Ost4"/>
    <property type="match status" value="1"/>
</dbReference>
<dbReference type="SUPFAM" id="SSF103464">
    <property type="entry name" value="Oligosaccharyltransferase subunit ost4p"/>
    <property type="match status" value="1"/>
</dbReference>
<protein>
    <recommendedName>
        <fullName evidence="3">Dolichyl-diphosphooligosaccharide--protein glycosyltransferase subunit 4</fullName>
    </recommendedName>
</protein>
<reference evidence="10" key="1">
    <citation type="journal article" date="2020" name="Stud. Mycol.">
        <title>101 Dothideomycetes genomes: a test case for predicting lifestyles and emergence of pathogens.</title>
        <authorList>
            <person name="Haridas S."/>
            <person name="Albert R."/>
            <person name="Binder M."/>
            <person name="Bloem J."/>
            <person name="Labutti K."/>
            <person name="Salamov A."/>
            <person name="Andreopoulos B."/>
            <person name="Baker S."/>
            <person name="Barry K."/>
            <person name="Bills G."/>
            <person name="Bluhm B."/>
            <person name="Cannon C."/>
            <person name="Castanera R."/>
            <person name="Culley D."/>
            <person name="Daum C."/>
            <person name="Ezra D."/>
            <person name="Gonzalez J."/>
            <person name="Henrissat B."/>
            <person name="Kuo A."/>
            <person name="Liang C."/>
            <person name="Lipzen A."/>
            <person name="Lutzoni F."/>
            <person name="Magnuson J."/>
            <person name="Mondo S."/>
            <person name="Nolan M."/>
            <person name="Ohm R."/>
            <person name="Pangilinan J."/>
            <person name="Park H.-J."/>
            <person name="Ramirez L."/>
            <person name="Alfaro M."/>
            <person name="Sun H."/>
            <person name="Tritt A."/>
            <person name="Yoshinaga Y."/>
            <person name="Zwiers L.-H."/>
            <person name="Turgeon B."/>
            <person name="Goodwin S."/>
            <person name="Spatafora J."/>
            <person name="Crous P."/>
            <person name="Grigoriev I."/>
        </authorList>
    </citation>
    <scope>NUCLEOTIDE SEQUENCE</scope>
    <source>
        <strain evidence="10">CBS 113979</strain>
    </source>
</reference>
<dbReference type="GO" id="GO:0018279">
    <property type="term" value="P:protein N-linked glycosylation via asparagine"/>
    <property type="evidence" value="ECO:0007669"/>
    <property type="project" value="TreeGrafter"/>
</dbReference>
<dbReference type="OrthoDB" id="2124077at2759"/>
<gene>
    <name evidence="10" type="ORF">K402DRAFT_390831</name>
</gene>
<organism evidence="10 11">
    <name type="scientific">Aulographum hederae CBS 113979</name>
    <dbReference type="NCBI Taxonomy" id="1176131"/>
    <lineage>
        <taxon>Eukaryota</taxon>
        <taxon>Fungi</taxon>
        <taxon>Dikarya</taxon>
        <taxon>Ascomycota</taxon>
        <taxon>Pezizomycotina</taxon>
        <taxon>Dothideomycetes</taxon>
        <taxon>Pleosporomycetidae</taxon>
        <taxon>Aulographales</taxon>
        <taxon>Aulographaceae</taxon>
    </lineage>
</organism>
<evidence type="ECO:0000256" key="4">
    <source>
        <dbReference type="ARBA" id="ARBA00022692"/>
    </source>
</evidence>
<comment type="similarity">
    <text evidence="2">Belongs to the OST4 family.</text>
</comment>
<accession>A0A6G1H8A1</accession>
<keyword evidence="11" id="KW-1185">Reference proteome</keyword>
<proteinExistence type="inferred from homology"/>
<dbReference type="EMBL" id="ML977145">
    <property type="protein sequence ID" value="KAF1989250.1"/>
    <property type="molecule type" value="Genomic_DNA"/>
</dbReference>